<keyword evidence="3" id="KW-1185">Reference proteome</keyword>
<feature type="region of interest" description="Disordered" evidence="1">
    <location>
        <begin position="37"/>
        <end position="105"/>
    </location>
</feature>
<evidence type="ECO:0000313" key="2">
    <source>
        <dbReference type="EMBL" id="RAL50175.1"/>
    </source>
</evidence>
<dbReference type="AlphaFoldDB" id="A0A328DWR5"/>
<sequence length="105" mass="11899">MNWKNYLDKIDNNRTTWKLTLQAIRLDNISAWAKGDQIDSSSIGHTTKTYSSRGKRRRRGKGFNPSPDTIDDDAISDKDEAGSNDSMEWRPVIPDDDSITITTPI</sequence>
<dbReference type="EMBL" id="NQVE01000067">
    <property type="protein sequence ID" value="RAL50175.1"/>
    <property type="molecule type" value="Genomic_DNA"/>
</dbReference>
<proteinExistence type="predicted"/>
<evidence type="ECO:0000256" key="1">
    <source>
        <dbReference type="SAM" id="MobiDB-lite"/>
    </source>
</evidence>
<protein>
    <submittedName>
        <fullName evidence="2">Uncharacterized protein</fullName>
    </submittedName>
</protein>
<reference evidence="2 3" key="1">
    <citation type="submission" date="2018-06" db="EMBL/GenBank/DDBJ databases">
        <title>The Genome of Cuscuta australis (Dodder) Provides Insight into the Evolution of Plant Parasitism.</title>
        <authorList>
            <person name="Liu H."/>
        </authorList>
    </citation>
    <scope>NUCLEOTIDE SEQUENCE [LARGE SCALE GENOMIC DNA]</scope>
    <source>
        <strain evidence="3">cv. Yunnan</strain>
        <tissue evidence="2">Vines</tissue>
    </source>
</reference>
<organism evidence="2 3">
    <name type="scientific">Cuscuta australis</name>
    <dbReference type="NCBI Taxonomy" id="267555"/>
    <lineage>
        <taxon>Eukaryota</taxon>
        <taxon>Viridiplantae</taxon>
        <taxon>Streptophyta</taxon>
        <taxon>Embryophyta</taxon>
        <taxon>Tracheophyta</taxon>
        <taxon>Spermatophyta</taxon>
        <taxon>Magnoliopsida</taxon>
        <taxon>eudicotyledons</taxon>
        <taxon>Gunneridae</taxon>
        <taxon>Pentapetalae</taxon>
        <taxon>asterids</taxon>
        <taxon>lamiids</taxon>
        <taxon>Solanales</taxon>
        <taxon>Convolvulaceae</taxon>
        <taxon>Cuscuteae</taxon>
        <taxon>Cuscuta</taxon>
        <taxon>Cuscuta subgen. Grammica</taxon>
        <taxon>Cuscuta sect. Cleistogrammica</taxon>
    </lineage>
</organism>
<accession>A0A328DWR5</accession>
<evidence type="ECO:0000313" key="3">
    <source>
        <dbReference type="Proteomes" id="UP000249390"/>
    </source>
</evidence>
<feature type="compositionally biased region" description="Polar residues" evidence="1">
    <location>
        <begin position="38"/>
        <end position="52"/>
    </location>
</feature>
<comment type="caution">
    <text evidence="2">The sequence shown here is derived from an EMBL/GenBank/DDBJ whole genome shotgun (WGS) entry which is preliminary data.</text>
</comment>
<dbReference type="Proteomes" id="UP000249390">
    <property type="component" value="Unassembled WGS sequence"/>
</dbReference>
<name>A0A328DWR5_9ASTE</name>
<gene>
    <name evidence="2" type="ORF">DM860_007849</name>
</gene>